<evidence type="ECO:0000256" key="1">
    <source>
        <dbReference type="SAM" id="Phobius"/>
    </source>
</evidence>
<dbReference type="InterPro" id="IPR004843">
    <property type="entry name" value="Calcineurin-like_PHP"/>
</dbReference>
<dbReference type="EMBL" id="LAZR01000671">
    <property type="protein sequence ID" value="KKN61104.1"/>
    <property type="molecule type" value="Genomic_DNA"/>
</dbReference>
<keyword evidence="1" id="KW-0472">Membrane</keyword>
<protein>
    <recommendedName>
        <fullName evidence="2">Calcineurin-like phosphoesterase domain-containing protein</fullName>
    </recommendedName>
</protein>
<organism evidence="3">
    <name type="scientific">marine sediment metagenome</name>
    <dbReference type="NCBI Taxonomy" id="412755"/>
    <lineage>
        <taxon>unclassified sequences</taxon>
        <taxon>metagenomes</taxon>
        <taxon>ecological metagenomes</taxon>
    </lineage>
</organism>
<sequence>MIANVFQGMPTRDVMVLFSFLAAIGVVYAATGVIVIRYLWRLAIGSKKRPTSAWLKWGRRVILTLAVVGVLCGLYGWLVEPYWLETTHAQAPTAKLPPGAKPIRIVHISDLHCDPKVRLEDELPQAVAELRPDIICFTGDAVNSPAGLANFRRCMTALAKIAPTYAVWGNWEHFFPTLDYYGGTGVHLLDDTSIQQTIDGQPVTIAGIRHRRDLRSGMQRALASIEGEGPVVLLCHMPSIILELPGRGVDLCLSGHIHGGQVALPIYGAMVTLTPTGKRFERGLYKHEDTHLYVSRGLGIEGGGNAPRLRFCARPEVTLIELVPDRPAP</sequence>
<keyword evidence="1" id="KW-0812">Transmembrane</keyword>
<dbReference type="SUPFAM" id="SSF56300">
    <property type="entry name" value="Metallo-dependent phosphatases"/>
    <property type="match status" value="1"/>
</dbReference>
<feature type="transmembrane region" description="Helical" evidence="1">
    <location>
        <begin position="14"/>
        <end position="40"/>
    </location>
</feature>
<dbReference type="AlphaFoldDB" id="A0A0F9S1W8"/>
<dbReference type="GO" id="GO:0016787">
    <property type="term" value="F:hydrolase activity"/>
    <property type="evidence" value="ECO:0007669"/>
    <property type="project" value="InterPro"/>
</dbReference>
<dbReference type="CDD" id="cd07385">
    <property type="entry name" value="MPP_YkuE_C"/>
    <property type="match status" value="1"/>
</dbReference>
<dbReference type="PANTHER" id="PTHR31302:SF0">
    <property type="entry name" value="TRANSMEMBRANE PROTEIN WITH METALLOPHOSPHOESTERASE DOMAIN"/>
    <property type="match status" value="1"/>
</dbReference>
<comment type="caution">
    <text evidence="3">The sequence shown here is derived from an EMBL/GenBank/DDBJ whole genome shotgun (WGS) entry which is preliminary data.</text>
</comment>
<proteinExistence type="predicted"/>
<gene>
    <name evidence="3" type="ORF">LCGC14_0525230</name>
</gene>
<name>A0A0F9S1W8_9ZZZZ</name>
<evidence type="ECO:0000313" key="3">
    <source>
        <dbReference type="EMBL" id="KKN61104.1"/>
    </source>
</evidence>
<feature type="transmembrane region" description="Helical" evidence="1">
    <location>
        <begin position="61"/>
        <end position="78"/>
    </location>
</feature>
<dbReference type="PANTHER" id="PTHR31302">
    <property type="entry name" value="TRANSMEMBRANE PROTEIN WITH METALLOPHOSPHOESTERASE DOMAIN-RELATED"/>
    <property type="match status" value="1"/>
</dbReference>
<dbReference type="InterPro" id="IPR051158">
    <property type="entry name" value="Metallophosphoesterase_sf"/>
</dbReference>
<dbReference type="Pfam" id="PF00149">
    <property type="entry name" value="Metallophos"/>
    <property type="match status" value="1"/>
</dbReference>
<dbReference type="InterPro" id="IPR029052">
    <property type="entry name" value="Metallo-depent_PP-like"/>
</dbReference>
<accession>A0A0F9S1W8</accession>
<keyword evidence="1" id="KW-1133">Transmembrane helix</keyword>
<reference evidence="3" key="1">
    <citation type="journal article" date="2015" name="Nature">
        <title>Complex archaea that bridge the gap between prokaryotes and eukaryotes.</title>
        <authorList>
            <person name="Spang A."/>
            <person name="Saw J.H."/>
            <person name="Jorgensen S.L."/>
            <person name="Zaremba-Niedzwiedzka K."/>
            <person name="Martijn J."/>
            <person name="Lind A.E."/>
            <person name="van Eijk R."/>
            <person name="Schleper C."/>
            <person name="Guy L."/>
            <person name="Ettema T.J."/>
        </authorList>
    </citation>
    <scope>NUCLEOTIDE SEQUENCE</scope>
</reference>
<feature type="domain" description="Calcineurin-like phosphoesterase" evidence="2">
    <location>
        <begin position="103"/>
        <end position="259"/>
    </location>
</feature>
<dbReference type="Gene3D" id="3.60.21.10">
    <property type="match status" value="1"/>
</dbReference>
<evidence type="ECO:0000259" key="2">
    <source>
        <dbReference type="Pfam" id="PF00149"/>
    </source>
</evidence>